<sequence length="428" mass="48712">MSLNLDGRENKIKLISDTMTGFYSVMRNLQEDYATYHQNYSEEALALLSRSDDFIESVEAVRSLDSLSRIDDDGINELFLLSQQIAELYHLKNISCSNPVENISISAAVWKIYLNEKNEIANVEYGSDKTKAQVIHSDGTTSSIIDMTGTDYEGKGFAKKLLTAAKLMLSEQADFDLQNKMLDSGLIYISEEQAKFINIEKGWIRKQDYYNLMTPKDFLDLNDYKDVTVNAVYDDDKGELVFTYTVGGKTENLFVIKASNNQKEREYPTDGGTLTSSPIYTMPNNKSEPVVPYKPGKFPKGTWLIESFEESFTEGYGPYKIRTNAIRYVVGYKQKYDENKILIGWEEIKNEKGENVLYEDGHLLIHGGTGRIINKLTNIEKLDARKGENDYKGTTHGCIRISNLDVYLIVEILRNYLKSKGNIELEVK</sequence>
<organism evidence="1 2">
    <name type="scientific">Treponema succinifaciens (strain ATCC 33096 / DSM 2489 / 6091)</name>
    <dbReference type="NCBI Taxonomy" id="869209"/>
    <lineage>
        <taxon>Bacteria</taxon>
        <taxon>Pseudomonadati</taxon>
        <taxon>Spirochaetota</taxon>
        <taxon>Spirochaetia</taxon>
        <taxon>Spirochaetales</taxon>
        <taxon>Treponemataceae</taxon>
        <taxon>Treponema</taxon>
    </lineage>
</organism>
<proteinExistence type="predicted"/>
<keyword evidence="2" id="KW-1185">Reference proteome</keyword>
<evidence type="ECO:0000313" key="1">
    <source>
        <dbReference type="EMBL" id="AEB15521.1"/>
    </source>
</evidence>
<dbReference type="Proteomes" id="UP000006852">
    <property type="component" value="Plasmid pTRESU01"/>
</dbReference>
<dbReference type="RefSeq" id="WP_013702768.1">
    <property type="nucleotide sequence ID" value="NC_015386.1"/>
</dbReference>
<name>F2NYM2_TRES6</name>
<protein>
    <submittedName>
        <fullName evidence="1">Uncharacterized protein</fullName>
    </submittedName>
</protein>
<gene>
    <name evidence="1" type="ordered locus">Tresu_2662</name>
</gene>
<dbReference type="HOGENOM" id="CLU_640827_0_0_12"/>
<reference evidence="2" key="1">
    <citation type="submission" date="2011-04" db="EMBL/GenBank/DDBJ databases">
        <title>The complete genome of plasmid of Treponema succinifaciens DSM 2489.</title>
        <authorList>
            <person name="Lucas S."/>
            <person name="Copeland A."/>
            <person name="Lapidus A."/>
            <person name="Bruce D."/>
            <person name="Goodwin L."/>
            <person name="Pitluck S."/>
            <person name="Peters L."/>
            <person name="Kyrpides N."/>
            <person name="Mavromatis K."/>
            <person name="Ivanova N."/>
            <person name="Ovchinnikova G."/>
            <person name="Teshima H."/>
            <person name="Detter J.C."/>
            <person name="Tapia R."/>
            <person name="Han C."/>
            <person name="Land M."/>
            <person name="Hauser L."/>
            <person name="Markowitz V."/>
            <person name="Cheng J.-F."/>
            <person name="Hugenholtz P."/>
            <person name="Woyke T."/>
            <person name="Wu D."/>
            <person name="Gronow S."/>
            <person name="Wellnitz S."/>
            <person name="Brambilla E."/>
            <person name="Klenk H.-P."/>
            <person name="Eisen J.A."/>
        </authorList>
    </citation>
    <scope>NUCLEOTIDE SEQUENCE [LARGE SCALE GENOMIC DNA]</scope>
    <source>
        <strain evidence="2">ATCC 33096 / DSM 2489 / 6091</strain>
        <plasmid evidence="2">Plasmid pTRESU01</plasmid>
    </source>
</reference>
<geneLocation type="plasmid" evidence="1 2">
    <name>pTRESU01</name>
</geneLocation>
<evidence type="ECO:0000313" key="2">
    <source>
        <dbReference type="Proteomes" id="UP000006852"/>
    </source>
</evidence>
<keyword evidence="1" id="KW-0614">Plasmid</keyword>
<dbReference type="OrthoDB" id="9975066at2"/>
<dbReference type="EMBL" id="CP002632">
    <property type="protein sequence ID" value="AEB15521.1"/>
    <property type="molecule type" value="Genomic_DNA"/>
</dbReference>
<accession>F2NYM2</accession>
<dbReference type="AlphaFoldDB" id="F2NYM2"/>
<dbReference type="GeneID" id="302999753"/>
<dbReference type="KEGG" id="tsu:Tresu_2662"/>